<dbReference type="STRING" id="425104.Ssed_3024"/>
<name>A8FXQ5_SHESH</name>
<dbReference type="OrthoDB" id="6316127at2"/>
<feature type="domain" description="T2SS protein K first SAM-like" evidence="11">
    <location>
        <begin position="117"/>
        <end position="201"/>
    </location>
</feature>
<evidence type="ECO:0000256" key="6">
    <source>
        <dbReference type="ARBA" id="ARBA00022692"/>
    </source>
</evidence>
<dbReference type="AlphaFoldDB" id="A8FXQ5"/>
<dbReference type="HOGENOM" id="CLU_936569_0_0_6"/>
<keyword evidence="9 10" id="KW-0472">Membrane</keyword>
<dbReference type="InterPro" id="IPR005628">
    <property type="entry name" value="GspK"/>
</dbReference>
<evidence type="ECO:0000256" key="7">
    <source>
        <dbReference type="ARBA" id="ARBA00022927"/>
    </source>
</evidence>
<proteinExistence type="inferred from homology"/>
<keyword evidence="13" id="KW-1185">Reference proteome</keyword>
<dbReference type="Pfam" id="PF21687">
    <property type="entry name" value="T2SSK_1st"/>
    <property type="match status" value="1"/>
</dbReference>
<keyword evidence="7" id="KW-0653">Protein transport</keyword>
<dbReference type="PIRSF" id="PIRSF002786">
    <property type="entry name" value="XcpX"/>
    <property type="match status" value="1"/>
</dbReference>
<sequence>MGALMSHSKSKGMALFQVLLITMVISILALQFTQTAKNQIIIAATIVDRVQAQVNLKNTESELLFALFTEVRTGQTSDENQLAQHWNFHGKPFTTDENVKVSMQDQNGLISLYKGRPQKLLESMINYLGVENVSASVASNSLIDWQDGDDLIRANGAEASYYGAPGMPTNMPLQTYSETQNIRGFTPELVEALAPYVTIRPQTYFNPMTAPKEILAIVVGADKANQIISLRETSSLSNSMFQQLSGIRQDEGINFSPSGLLKISLKSNVNDVILEKSIEILVQPLNLHPLIEYQVIN</sequence>
<evidence type="ECO:0000256" key="1">
    <source>
        <dbReference type="ARBA" id="ARBA00004533"/>
    </source>
</evidence>
<gene>
    <name evidence="12" type="ordered locus">Ssed_3024</name>
</gene>
<keyword evidence="5 10" id="KW-0997">Cell inner membrane</keyword>
<dbReference type="EMBL" id="CP000821">
    <property type="protein sequence ID" value="ABV37628.1"/>
    <property type="molecule type" value="Genomic_DNA"/>
</dbReference>
<evidence type="ECO:0000256" key="8">
    <source>
        <dbReference type="ARBA" id="ARBA00022989"/>
    </source>
</evidence>
<dbReference type="KEGG" id="sse:Ssed_3024"/>
<dbReference type="InterPro" id="IPR038072">
    <property type="entry name" value="GspK_central_sf"/>
</dbReference>
<dbReference type="SUPFAM" id="SSF158544">
    <property type="entry name" value="GspK insert domain-like"/>
    <property type="match status" value="1"/>
</dbReference>
<dbReference type="Gene3D" id="1.10.40.60">
    <property type="entry name" value="EpsJ-like"/>
    <property type="match status" value="1"/>
</dbReference>
<evidence type="ECO:0000313" key="13">
    <source>
        <dbReference type="Proteomes" id="UP000002015"/>
    </source>
</evidence>
<dbReference type="eggNOG" id="COG3156">
    <property type="taxonomic scope" value="Bacteria"/>
</dbReference>
<dbReference type="PANTHER" id="PTHR38831">
    <property type="entry name" value="TYPE II SECRETION SYSTEM PROTEIN K"/>
    <property type="match status" value="1"/>
</dbReference>
<dbReference type="GO" id="GO:0005886">
    <property type="term" value="C:plasma membrane"/>
    <property type="evidence" value="ECO:0007669"/>
    <property type="project" value="UniProtKB-SubCell"/>
</dbReference>
<dbReference type="GO" id="GO:0009306">
    <property type="term" value="P:protein secretion"/>
    <property type="evidence" value="ECO:0007669"/>
    <property type="project" value="InterPro"/>
</dbReference>
<dbReference type="Proteomes" id="UP000002015">
    <property type="component" value="Chromosome"/>
</dbReference>
<evidence type="ECO:0000259" key="11">
    <source>
        <dbReference type="Pfam" id="PF21687"/>
    </source>
</evidence>
<evidence type="ECO:0000256" key="2">
    <source>
        <dbReference type="ARBA" id="ARBA00007246"/>
    </source>
</evidence>
<dbReference type="PANTHER" id="PTHR38831:SF2">
    <property type="entry name" value="TYPE II SECRETION SYSTEM PROTEIN K"/>
    <property type="match status" value="1"/>
</dbReference>
<keyword evidence="8" id="KW-1133">Transmembrane helix</keyword>
<organism evidence="12 13">
    <name type="scientific">Shewanella sediminis (strain HAW-EB3)</name>
    <dbReference type="NCBI Taxonomy" id="425104"/>
    <lineage>
        <taxon>Bacteria</taxon>
        <taxon>Pseudomonadati</taxon>
        <taxon>Pseudomonadota</taxon>
        <taxon>Gammaproteobacteria</taxon>
        <taxon>Alteromonadales</taxon>
        <taxon>Shewanellaceae</taxon>
        <taxon>Shewanella</taxon>
    </lineage>
</organism>
<evidence type="ECO:0000256" key="9">
    <source>
        <dbReference type="ARBA" id="ARBA00023136"/>
    </source>
</evidence>
<comment type="similarity">
    <text evidence="2 10">Belongs to the GSP K family.</text>
</comment>
<evidence type="ECO:0000256" key="4">
    <source>
        <dbReference type="ARBA" id="ARBA00022475"/>
    </source>
</evidence>
<evidence type="ECO:0000256" key="3">
    <source>
        <dbReference type="ARBA" id="ARBA00022448"/>
    </source>
</evidence>
<keyword evidence="6" id="KW-0812">Transmembrane</keyword>
<evidence type="ECO:0000256" key="5">
    <source>
        <dbReference type="ARBA" id="ARBA00022519"/>
    </source>
</evidence>
<reference evidence="12 13" key="1">
    <citation type="submission" date="2007-08" db="EMBL/GenBank/DDBJ databases">
        <title>Complete sequence of Shewanella sediminis HAW-EB3.</title>
        <authorList>
            <consortium name="US DOE Joint Genome Institute"/>
            <person name="Copeland A."/>
            <person name="Lucas S."/>
            <person name="Lapidus A."/>
            <person name="Barry K."/>
            <person name="Glavina del Rio T."/>
            <person name="Dalin E."/>
            <person name="Tice H."/>
            <person name="Pitluck S."/>
            <person name="Chertkov O."/>
            <person name="Brettin T."/>
            <person name="Bruce D."/>
            <person name="Detter J.C."/>
            <person name="Han C."/>
            <person name="Schmutz J."/>
            <person name="Larimer F."/>
            <person name="Land M."/>
            <person name="Hauser L."/>
            <person name="Kyrpides N."/>
            <person name="Kim E."/>
            <person name="Zhao J.-S."/>
            <person name="Richardson P."/>
        </authorList>
    </citation>
    <scope>NUCLEOTIDE SEQUENCE [LARGE SCALE GENOMIC DNA]</scope>
    <source>
        <strain evidence="12 13">HAW-EB3</strain>
    </source>
</reference>
<evidence type="ECO:0000313" key="12">
    <source>
        <dbReference type="EMBL" id="ABV37628.1"/>
    </source>
</evidence>
<keyword evidence="3 10" id="KW-0813">Transport</keyword>
<dbReference type="InterPro" id="IPR049031">
    <property type="entry name" value="T2SSK_SAM-like_1st"/>
</dbReference>
<evidence type="ECO:0000256" key="10">
    <source>
        <dbReference type="PIRNR" id="PIRNR002786"/>
    </source>
</evidence>
<comment type="subcellular location">
    <subcellularLocation>
        <location evidence="1 10">Cell inner membrane</location>
    </subcellularLocation>
</comment>
<protein>
    <recommendedName>
        <fullName evidence="10">Type II secretion system protein K</fullName>
    </recommendedName>
</protein>
<accession>A8FXQ5</accession>
<keyword evidence="4 10" id="KW-1003">Cell membrane</keyword>